<organism evidence="5 6">
    <name type="scientific">Methylobacterium cerastii</name>
    <dbReference type="NCBI Taxonomy" id="932741"/>
    <lineage>
        <taxon>Bacteria</taxon>
        <taxon>Pseudomonadati</taxon>
        <taxon>Pseudomonadota</taxon>
        <taxon>Alphaproteobacteria</taxon>
        <taxon>Hyphomicrobiales</taxon>
        <taxon>Methylobacteriaceae</taxon>
        <taxon>Methylobacterium</taxon>
    </lineage>
</organism>
<dbReference type="Proteomes" id="UP001055117">
    <property type="component" value="Unassembled WGS sequence"/>
</dbReference>
<dbReference type="PANTHER" id="PTHR48081:SF6">
    <property type="entry name" value="PEPTIDASE S9 PROLYL OLIGOPEPTIDASE CATALYTIC DOMAIN-CONTAINING PROTEIN"/>
    <property type="match status" value="1"/>
</dbReference>
<gene>
    <name evidence="5" type="primary">axeA1</name>
    <name evidence="5" type="ORF">AFCDBAGC_4596</name>
</gene>
<dbReference type="PANTHER" id="PTHR48081">
    <property type="entry name" value="AB HYDROLASE SUPERFAMILY PROTEIN C4A8.06C"/>
    <property type="match status" value="1"/>
</dbReference>
<evidence type="ECO:0000313" key="6">
    <source>
        <dbReference type="Proteomes" id="UP001055117"/>
    </source>
</evidence>
<feature type="signal peptide" evidence="3">
    <location>
        <begin position="1"/>
        <end position="23"/>
    </location>
</feature>
<dbReference type="Pfam" id="PF20434">
    <property type="entry name" value="BD-FAE"/>
    <property type="match status" value="1"/>
</dbReference>
<evidence type="ECO:0000313" key="5">
    <source>
        <dbReference type="EMBL" id="GJD46712.1"/>
    </source>
</evidence>
<comment type="caution">
    <text evidence="5">The sequence shown here is derived from an EMBL/GenBank/DDBJ whole genome shotgun (WGS) entry which is preliminary data.</text>
</comment>
<protein>
    <submittedName>
        <fullName evidence="5">Acetylxylan esterase</fullName>
    </submittedName>
</protein>
<reference evidence="5 6" key="1">
    <citation type="journal article" date="2021" name="Front. Microbiol.">
        <title>Comprehensive Comparative Genomics and Phenotyping of Methylobacterium Species.</title>
        <authorList>
            <person name="Alessa O."/>
            <person name="Ogura Y."/>
            <person name="Fujitani Y."/>
            <person name="Takami H."/>
            <person name="Hayashi T."/>
            <person name="Sahin N."/>
            <person name="Tani A."/>
        </authorList>
    </citation>
    <scope>NUCLEOTIDE SEQUENCE [LARGE SCALE GENOMIC DNA]</scope>
    <source>
        <strain evidence="5 6">DSM 23679</strain>
    </source>
</reference>
<dbReference type="InterPro" id="IPR050300">
    <property type="entry name" value="GDXG_lipolytic_enzyme"/>
</dbReference>
<evidence type="ECO:0000256" key="1">
    <source>
        <dbReference type="ARBA" id="ARBA00022801"/>
    </source>
</evidence>
<evidence type="ECO:0000259" key="4">
    <source>
        <dbReference type="Pfam" id="PF20434"/>
    </source>
</evidence>
<feature type="domain" description="BD-FAE-like" evidence="4">
    <location>
        <begin position="63"/>
        <end position="257"/>
    </location>
</feature>
<proteinExistence type="predicted"/>
<keyword evidence="1" id="KW-0378">Hydrolase</keyword>
<dbReference type="EMBL" id="BPQG01000087">
    <property type="protein sequence ID" value="GJD46712.1"/>
    <property type="molecule type" value="Genomic_DNA"/>
</dbReference>
<evidence type="ECO:0000256" key="2">
    <source>
        <dbReference type="SAM" id="MobiDB-lite"/>
    </source>
</evidence>
<dbReference type="SUPFAM" id="SSF53474">
    <property type="entry name" value="alpha/beta-Hydrolases"/>
    <property type="match status" value="1"/>
</dbReference>
<dbReference type="InterPro" id="IPR049492">
    <property type="entry name" value="BD-FAE-like_dom"/>
</dbReference>
<evidence type="ECO:0000256" key="3">
    <source>
        <dbReference type="SAM" id="SignalP"/>
    </source>
</evidence>
<feature type="chain" id="PRO_5046303746" evidence="3">
    <location>
        <begin position="24"/>
        <end position="306"/>
    </location>
</feature>
<accession>A0ABQ4QNE1</accession>
<sequence length="306" mass="32072">MIIDRRSLVLGTAAVLAAGRATAGTASLRLWPGEPPGGGGPDGSPEVDGKGAVSNIAVPGLEVFVPSRPTGTAMLVAAGGGYKRIEMEKEARPAARWLAARGITAFVLSYRLPREGWADGPLAPLQDAQRALRLIRSRAGAYGVDPDRIGILGFSAGGHLVGLAATRSAFASYRPIDAADDLPARPSAAALIYPIITLEPPYDHTSTRVQLVGRHPTPSESAEWSVETHVRSRCPPVFLTQAADDPISDIANSRIMVQACERAGVRVEAHTLVSGGHGFGMGRPGTPSAQWPGRYEAWLRTVGAPA</sequence>
<name>A0ABQ4QNE1_9HYPH</name>
<dbReference type="Gene3D" id="3.40.50.1820">
    <property type="entry name" value="alpha/beta hydrolase"/>
    <property type="match status" value="1"/>
</dbReference>
<feature type="region of interest" description="Disordered" evidence="2">
    <location>
        <begin position="27"/>
        <end position="51"/>
    </location>
</feature>
<keyword evidence="3" id="KW-0732">Signal</keyword>
<dbReference type="InterPro" id="IPR029058">
    <property type="entry name" value="AB_hydrolase_fold"/>
</dbReference>
<keyword evidence="6" id="KW-1185">Reference proteome</keyword>